<dbReference type="PROSITE" id="PS00463">
    <property type="entry name" value="ZN2_CY6_FUNGAL_1"/>
    <property type="match status" value="1"/>
</dbReference>
<dbReference type="EMBL" id="KZ107861">
    <property type="protein sequence ID" value="OSS43788.1"/>
    <property type="molecule type" value="Genomic_DNA"/>
</dbReference>
<dbReference type="CDD" id="cd00067">
    <property type="entry name" value="GAL4"/>
    <property type="match status" value="1"/>
</dbReference>
<reference evidence="4 5" key="1">
    <citation type="journal article" date="2017" name="Genome Announc.">
        <title>Genome sequence of the saprophytic ascomycete Epicoccum nigrum ICMP 19927 strain isolated from New Zealand.</title>
        <authorList>
            <person name="Fokin M."/>
            <person name="Fleetwood D."/>
            <person name="Weir B.S."/>
            <person name="Villas-Boas S.G."/>
        </authorList>
    </citation>
    <scope>NUCLEOTIDE SEQUENCE [LARGE SCALE GENOMIC DNA]</scope>
    <source>
        <strain evidence="4 5">ICMP 19927</strain>
    </source>
</reference>
<accession>A0A1Y2LLM9</accession>
<evidence type="ECO:0000313" key="5">
    <source>
        <dbReference type="Proteomes" id="UP000193240"/>
    </source>
</evidence>
<feature type="compositionally biased region" description="Polar residues" evidence="2">
    <location>
        <begin position="587"/>
        <end position="603"/>
    </location>
</feature>
<feature type="compositionally biased region" description="Polar residues" evidence="2">
    <location>
        <begin position="95"/>
        <end position="111"/>
    </location>
</feature>
<evidence type="ECO:0000313" key="4">
    <source>
        <dbReference type="EMBL" id="OSS43788.1"/>
    </source>
</evidence>
<dbReference type="InterPro" id="IPR053175">
    <property type="entry name" value="DHMBA_Reg_Transcription_Factor"/>
</dbReference>
<feature type="compositionally biased region" description="Pro residues" evidence="2">
    <location>
        <begin position="564"/>
        <end position="583"/>
    </location>
</feature>
<dbReference type="GO" id="GO:0008270">
    <property type="term" value="F:zinc ion binding"/>
    <property type="evidence" value="ECO:0007669"/>
    <property type="project" value="InterPro"/>
</dbReference>
<dbReference type="OMA" id="KGTFIAH"/>
<dbReference type="SMART" id="SM00066">
    <property type="entry name" value="GAL4"/>
    <property type="match status" value="1"/>
</dbReference>
<keyword evidence="5" id="KW-1185">Reference proteome</keyword>
<dbReference type="Proteomes" id="UP000193240">
    <property type="component" value="Unassembled WGS sequence"/>
</dbReference>
<feature type="region of interest" description="Disordered" evidence="2">
    <location>
        <begin position="65"/>
        <end position="111"/>
    </location>
</feature>
<dbReference type="InterPro" id="IPR001138">
    <property type="entry name" value="Zn2Cys6_DnaBD"/>
</dbReference>
<proteinExistence type="predicted"/>
<evidence type="ECO:0000256" key="1">
    <source>
        <dbReference type="ARBA" id="ARBA00023242"/>
    </source>
</evidence>
<feature type="region of interest" description="Disordered" evidence="2">
    <location>
        <begin position="558"/>
        <end position="637"/>
    </location>
</feature>
<keyword evidence="1" id="KW-0539">Nucleus</keyword>
<dbReference type="GO" id="GO:0000981">
    <property type="term" value="F:DNA-binding transcription factor activity, RNA polymerase II-specific"/>
    <property type="evidence" value="ECO:0007669"/>
    <property type="project" value="InterPro"/>
</dbReference>
<organism evidence="4 5">
    <name type="scientific">Epicoccum nigrum</name>
    <name type="common">Soil fungus</name>
    <name type="synonym">Epicoccum purpurascens</name>
    <dbReference type="NCBI Taxonomy" id="105696"/>
    <lineage>
        <taxon>Eukaryota</taxon>
        <taxon>Fungi</taxon>
        <taxon>Dikarya</taxon>
        <taxon>Ascomycota</taxon>
        <taxon>Pezizomycotina</taxon>
        <taxon>Dothideomycetes</taxon>
        <taxon>Pleosporomycetidae</taxon>
        <taxon>Pleosporales</taxon>
        <taxon>Pleosporineae</taxon>
        <taxon>Didymellaceae</taxon>
        <taxon>Epicoccum</taxon>
    </lineage>
</organism>
<feature type="compositionally biased region" description="Low complexity" evidence="2">
    <location>
        <begin position="75"/>
        <end position="94"/>
    </location>
</feature>
<dbReference type="InterPro" id="IPR036864">
    <property type="entry name" value="Zn2-C6_fun-type_DNA-bd_sf"/>
</dbReference>
<dbReference type="Gene3D" id="4.10.240.10">
    <property type="entry name" value="Zn(2)-C6 fungal-type DNA-binding domain"/>
    <property type="match status" value="1"/>
</dbReference>
<dbReference type="PANTHER" id="PTHR38791:SF12">
    <property type="entry name" value="TRANSCRIPTION FACTOR DOMAIN-CONTAINING PROTEIN-RELATED"/>
    <property type="match status" value="1"/>
</dbReference>
<feature type="domain" description="Zn(2)-C6 fungal-type" evidence="3">
    <location>
        <begin position="10"/>
        <end position="40"/>
    </location>
</feature>
<dbReference type="InParanoid" id="A0A1Y2LLM9"/>
<evidence type="ECO:0000259" key="3">
    <source>
        <dbReference type="PROSITE" id="PS50048"/>
    </source>
</evidence>
<dbReference type="STRING" id="105696.A0A1Y2LLM9"/>
<dbReference type="AlphaFoldDB" id="A0A1Y2LLM9"/>
<name>A0A1Y2LLM9_EPING</name>
<dbReference type="PROSITE" id="PS50048">
    <property type="entry name" value="ZN2_CY6_FUNGAL_2"/>
    <property type="match status" value="1"/>
</dbReference>
<protein>
    <recommendedName>
        <fullName evidence="3">Zn(2)-C6 fungal-type domain-containing protein</fullName>
    </recommendedName>
</protein>
<dbReference type="Pfam" id="PF00172">
    <property type="entry name" value="Zn_clus"/>
    <property type="match status" value="1"/>
</dbReference>
<dbReference type="SUPFAM" id="SSF57701">
    <property type="entry name" value="Zn2/Cys6 DNA-binding domain"/>
    <property type="match status" value="1"/>
</dbReference>
<dbReference type="PANTHER" id="PTHR38791">
    <property type="entry name" value="ZN(II)2CYS6 TRANSCRIPTION FACTOR (EUROFUNG)-RELATED-RELATED"/>
    <property type="match status" value="1"/>
</dbReference>
<sequence length="717" mass="80494">MSYRGRPSKGCESCRARKVKCDETKPACNRCVKANHECKYRDQGDLLFRNQTAFAAQRAEDSWRKRSKCNQRALSESSDSQDPSPRDSNSPRARTQQPSSSGARRQSCQSSTIHGDFADSIDVLPNMTRFDGLSIASNVKPDLRRLAYERFLYDFVILESPNHPSDEPSDSLYSFIPVLYNRAVENSCVANVVDGLAYVNLANRCNAPQAEALGEECIGKAVVMLSRMIADRKQAASDEALCAVYLMGVYENISSQQRQGTFIAHSNGANALVNMRTIEQWYSNPVSARLYEVAYSQMLLGNLHAAKAPPLPVNDNYDVRQYLPSMYNQTGIFVMQLIHREARLHAKWHEIKQSANPPTTRRDLAELLQAALDLDQKYEAWEAQKPANWSYKMKPNTPEVRSTYDIRWQRLMLSGRGAPEEIQSNSNPNLKRCWVWGFYRTSRMFLYRDLLEILNWMFRLPEADPVMVAPLSPRFASPYPLENEVAPVTFDSTSLRVHHSRATAQLVNIIEKCCSAILGSFTAPVHGKSYQDVMGMRGYINLWPLGIMDAVLRSGLVPDSQAPISPPHTGPHSPQPQGSPAPVPDVLTQNMHQSYLSPESYQGGSPGATKDEEGSHTFSHHHRRDSKTTPLWNPAAPKTHIFDSSAPHPYDHPFHPPSLEFNMAKPKKIDVAARREWLNCMLYYAAADLGIKKGLYVPLTEGLLPTVKARVDAALGR</sequence>
<gene>
    <name evidence="4" type="ORF">B5807_11622</name>
</gene>
<evidence type="ECO:0000256" key="2">
    <source>
        <dbReference type="SAM" id="MobiDB-lite"/>
    </source>
</evidence>